<keyword evidence="1" id="KW-0479">Metal-binding</keyword>
<name>A0A6A6WB11_9PEZI</name>
<dbReference type="GeneID" id="54489157"/>
<dbReference type="Pfam" id="PF13695">
    <property type="entry name" value="Zn_ribbon_3CxxC"/>
    <property type="match status" value="1"/>
</dbReference>
<evidence type="ECO:0000256" key="1">
    <source>
        <dbReference type="ARBA" id="ARBA00022723"/>
    </source>
</evidence>
<dbReference type="Proteomes" id="UP000799437">
    <property type="component" value="Unassembled WGS sequence"/>
</dbReference>
<sequence length="159" mass="18099">MARNKHHRSRGTKATYTFTSLHQNILEAISYDINHAWFCGAKNRQIPENEYQTHVMGKFRCVNVACDATCWSSKKVAILIRGFSNNGYNAEVFGQRCKSCNNLGLLELDEESYVERVAYRVKKWAGVHAERPVYNGKEGPPHERSLCEGCKRGVCRLGD</sequence>
<evidence type="ECO:0000256" key="2">
    <source>
        <dbReference type="ARBA" id="ARBA00022771"/>
    </source>
</evidence>
<dbReference type="OrthoDB" id="8121437at2759"/>
<dbReference type="InterPro" id="IPR027377">
    <property type="entry name" value="ZAR1/RTP1-5-like_Znf-3CxxC"/>
</dbReference>
<protein>
    <recommendedName>
        <fullName evidence="4">3CxxC-type domain-containing protein</fullName>
    </recommendedName>
</protein>
<dbReference type="AlphaFoldDB" id="A0A6A6WB11"/>
<gene>
    <name evidence="5" type="ORF">EJ05DRAFT_509545</name>
</gene>
<proteinExistence type="predicted"/>
<keyword evidence="3" id="KW-0862">Zinc</keyword>
<evidence type="ECO:0000256" key="3">
    <source>
        <dbReference type="ARBA" id="ARBA00022833"/>
    </source>
</evidence>
<dbReference type="EMBL" id="ML996569">
    <property type="protein sequence ID" value="KAF2759853.1"/>
    <property type="molecule type" value="Genomic_DNA"/>
</dbReference>
<dbReference type="RefSeq" id="XP_033602304.1">
    <property type="nucleotide sequence ID" value="XM_033748103.1"/>
</dbReference>
<accession>A0A6A6WB11</accession>
<keyword evidence="2" id="KW-0863">Zinc-finger</keyword>
<evidence type="ECO:0000313" key="6">
    <source>
        <dbReference type="Proteomes" id="UP000799437"/>
    </source>
</evidence>
<dbReference type="SMART" id="SM01328">
    <property type="entry name" value="zf-3CxxC"/>
    <property type="match status" value="1"/>
</dbReference>
<reference evidence="5" key="1">
    <citation type="journal article" date="2020" name="Stud. Mycol.">
        <title>101 Dothideomycetes genomes: a test case for predicting lifestyles and emergence of pathogens.</title>
        <authorList>
            <person name="Haridas S."/>
            <person name="Albert R."/>
            <person name="Binder M."/>
            <person name="Bloem J."/>
            <person name="Labutti K."/>
            <person name="Salamov A."/>
            <person name="Andreopoulos B."/>
            <person name="Baker S."/>
            <person name="Barry K."/>
            <person name="Bills G."/>
            <person name="Bluhm B."/>
            <person name="Cannon C."/>
            <person name="Castanera R."/>
            <person name="Culley D."/>
            <person name="Daum C."/>
            <person name="Ezra D."/>
            <person name="Gonzalez J."/>
            <person name="Henrissat B."/>
            <person name="Kuo A."/>
            <person name="Liang C."/>
            <person name="Lipzen A."/>
            <person name="Lutzoni F."/>
            <person name="Magnuson J."/>
            <person name="Mondo S."/>
            <person name="Nolan M."/>
            <person name="Ohm R."/>
            <person name="Pangilinan J."/>
            <person name="Park H.-J."/>
            <person name="Ramirez L."/>
            <person name="Alfaro M."/>
            <person name="Sun H."/>
            <person name="Tritt A."/>
            <person name="Yoshinaga Y."/>
            <person name="Zwiers L.-H."/>
            <person name="Turgeon B."/>
            <person name="Goodwin S."/>
            <person name="Spatafora J."/>
            <person name="Crous P."/>
            <person name="Grigoriev I."/>
        </authorList>
    </citation>
    <scope>NUCLEOTIDE SEQUENCE</scope>
    <source>
        <strain evidence="5">CBS 121739</strain>
    </source>
</reference>
<keyword evidence="6" id="KW-1185">Reference proteome</keyword>
<organism evidence="5 6">
    <name type="scientific">Pseudovirgaria hyperparasitica</name>
    <dbReference type="NCBI Taxonomy" id="470096"/>
    <lineage>
        <taxon>Eukaryota</taxon>
        <taxon>Fungi</taxon>
        <taxon>Dikarya</taxon>
        <taxon>Ascomycota</taxon>
        <taxon>Pezizomycotina</taxon>
        <taxon>Dothideomycetes</taxon>
        <taxon>Dothideomycetes incertae sedis</taxon>
        <taxon>Acrospermales</taxon>
        <taxon>Acrospermaceae</taxon>
        <taxon>Pseudovirgaria</taxon>
    </lineage>
</organism>
<evidence type="ECO:0000313" key="5">
    <source>
        <dbReference type="EMBL" id="KAF2759853.1"/>
    </source>
</evidence>
<feature type="domain" description="3CxxC-type" evidence="4">
    <location>
        <begin position="54"/>
        <end position="153"/>
    </location>
</feature>
<evidence type="ECO:0000259" key="4">
    <source>
        <dbReference type="SMART" id="SM01328"/>
    </source>
</evidence>
<dbReference type="GO" id="GO:0008270">
    <property type="term" value="F:zinc ion binding"/>
    <property type="evidence" value="ECO:0007669"/>
    <property type="project" value="UniProtKB-KW"/>
</dbReference>